<dbReference type="SUPFAM" id="SSF82199">
    <property type="entry name" value="SET domain"/>
    <property type="match status" value="1"/>
</dbReference>
<dbReference type="EMBL" id="CAJNNV010027796">
    <property type="protein sequence ID" value="CAE8621669.1"/>
    <property type="molecule type" value="Genomic_DNA"/>
</dbReference>
<name>A0A813JFX1_POLGL</name>
<protein>
    <recommendedName>
        <fullName evidence="6">SET domain-containing protein</fullName>
    </recommendedName>
</protein>
<dbReference type="Proteomes" id="UP000626109">
    <property type="component" value="Unassembled WGS sequence"/>
</dbReference>
<comment type="caution">
    <text evidence="3">The sequence shown here is derived from an EMBL/GenBank/DDBJ whole genome shotgun (WGS) entry which is preliminary data.</text>
</comment>
<dbReference type="InterPro" id="IPR050869">
    <property type="entry name" value="H3K4_H4K5_MeTrfase"/>
</dbReference>
<dbReference type="InterPro" id="IPR046341">
    <property type="entry name" value="SET_dom_sf"/>
</dbReference>
<reference evidence="3" key="1">
    <citation type="submission" date="2021-02" db="EMBL/GenBank/DDBJ databases">
        <authorList>
            <person name="Dougan E. K."/>
            <person name="Rhodes N."/>
            <person name="Thang M."/>
            <person name="Chan C."/>
        </authorList>
    </citation>
    <scope>NUCLEOTIDE SEQUENCE</scope>
</reference>
<dbReference type="GO" id="GO:0005634">
    <property type="term" value="C:nucleus"/>
    <property type="evidence" value="ECO:0007669"/>
    <property type="project" value="TreeGrafter"/>
</dbReference>
<evidence type="ECO:0000313" key="3">
    <source>
        <dbReference type="EMBL" id="CAE8679073.1"/>
    </source>
</evidence>
<accession>A0A813JFX1</accession>
<gene>
    <name evidence="2" type="ORF">PGLA1383_LOCUS39201</name>
    <name evidence="3" type="ORF">PGLA2088_LOCUS21162</name>
</gene>
<proteinExistence type="predicted"/>
<feature type="compositionally biased region" description="Basic and acidic residues" evidence="1">
    <location>
        <begin position="1"/>
        <end position="16"/>
    </location>
</feature>
<sequence length="404" mass="42840">MQRRSEVQASGVEREVGGGGAGVEERASSSLEEGAPESDRGLSDLSGLSSCGDSSSSSFFFSRLQLGAVPGKGRALLSAEAAEAGSLLLLEEPLLCAALPDSPEVCATCLGDAVESCQACGDGCCQDCLPHCCPQPDKAELDIRASIWFRLYERYVLLLMESAPAPDQSLPLASSCGQQELEGEVDWSAFARVPTSVYEGWGKFADAAELFVQPVRRRLRQLGKILPDETEEGSLAQQRVLQALTTAGFLDFYRLARANATQVGDRGSAIFSTHACLNHACDANAVAFRVLDVFPATCGGEGGAGTGTSGLKNRHPASLLVLAQRQLAEGEEVSIDYLGGQQEGSSLQSTASSSSEQLFLRYGFCCRCPPCLERGGGSATPLPVMPRDENKLFSERTRTLPAVR</sequence>
<evidence type="ECO:0000313" key="4">
    <source>
        <dbReference type="Proteomes" id="UP000626109"/>
    </source>
</evidence>
<feature type="region of interest" description="Disordered" evidence="1">
    <location>
        <begin position="1"/>
        <end position="47"/>
    </location>
</feature>
<evidence type="ECO:0008006" key="6">
    <source>
        <dbReference type="Google" id="ProtNLM"/>
    </source>
</evidence>
<organism evidence="3 4">
    <name type="scientific">Polarella glacialis</name>
    <name type="common">Dinoflagellate</name>
    <dbReference type="NCBI Taxonomy" id="89957"/>
    <lineage>
        <taxon>Eukaryota</taxon>
        <taxon>Sar</taxon>
        <taxon>Alveolata</taxon>
        <taxon>Dinophyceae</taxon>
        <taxon>Suessiales</taxon>
        <taxon>Suessiaceae</taxon>
        <taxon>Polarella</taxon>
    </lineage>
</organism>
<dbReference type="Gene3D" id="6.10.140.2220">
    <property type="match status" value="1"/>
</dbReference>
<keyword evidence="5" id="KW-1185">Reference proteome</keyword>
<dbReference type="Gene3D" id="1.10.220.160">
    <property type="match status" value="1"/>
</dbReference>
<dbReference type="EMBL" id="CAJNNW010025736">
    <property type="protein sequence ID" value="CAE8679073.1"/>
    <property type="molecule type" value="Genomic_DNA"/>
</dbReference>
<evidence type="ECO:0000313" key="5">
    <source>
        <dbReference type="Proteomes" id="UP000654075"/>
    </source>
</evidence>
<evidence type="ECO:0000313" key="2">
    <source>
        <dbReference type="EMBL" id="CAE8621669.1"/>
    </source>
</evidence>
<dbReference type="AlphaFoldDB" id="A0A813JFX1"/>
<dbReference type="PANTHER" id="PTHR12197:SF251">
    <property type="entry name" value="EG:BACR7C10.4 PROTEIN"/>
    <property type="match status" value="1"/>
</dbReference>
<evidence type="ECO:0000256" key="1">
    <source>
        <dbReference type="SAM" id="MobiDB-lite"/>
    </source>
</evidence>
<dbReference type="Proteomes" id="UP000654075">
    <property type="component" value="Unassembled WGS sequence"/>
</dbReference>
<dbReference type="PANTHER" id="PTHR12197">
    <property type="entry name" value="HISTONE-LYSINE N-METHYLTRANSFERASE SMYD"/>
    <property type="match status" value="1"/>
</dbReference>
<dbReference type="Gene3D" id="2.170.270.10">
    <property type="entry name" value="SET domain"/>
    <property type="match status" value="1"/>
</dbReference>